<dbReference type="InterPro" id="IPR036291">
    <property type="entry name" value="NAD(P)-bd_dom_sf"/>
</dbReference>
<organism evidence="3">
    <name type="scientific">Burkholderia cenocepacia</name>
    <dbReference type="NCBI Taxonomy" id="95486"/>
    <lineage>
        <taxon>Bacteria</taxon>
        <taxon>Pseudomonadati</taxon>
        <taxon>Pseudomonadota</taxon>
        <taxon>Betaproteobacteria</taxon>
        <taxon>Burkholderiales</taxon>
        <taxon>Burkholderiaceae</taxon>
        <taxon>Burkholderia</taxon>
        <taxon>Burkholderia cepacia complex</taxon>
    </lineage>
</organism>
<accession>A0A071MGT9</accession>
<dbReference type="EMBL" id="JJOA01000007">
    <property type="protein sequence ID" value="KEA60077.1"/>
    <property type="molecule type" value="Genomic_DNA"/>
</dbReference>
<evidence type="ECO:0000256" key="1">
    <source>
        <dbReference type="ARBA" id="ARBA00006484"/>
    </source>
</evidence>
<dbReference type="CDD" id="cd05233">
    <property type="entry name" value="SDR_c"/>
    <property type="match status" value="1"/>
</dbReference>
<dbReference type="Gene3D" id="3.40.50.720">
    <property type="entry name" value="NAD(P)-binding Rossmann-like Domain"/>
    <property type="match status" value="1"/>
</dbReference>
<dbReference type="AlphaFoldDB" id="A0A071MGT9"/>
<dbReference type="Pfam" id="PF13561">
    <property type="entry name" value="adh_short_C2"/>
    <property type="match status" value="1"/>
</dbReference>
<proteinExistence type="inferred from homology"/>
<dbReference type="SUPFAM" id="SSF51735">
    <property type="entry name" value="NAD(P)-binding Rossmann-fold domains"/>
    <property type="match status" value="1"/>
</dbReference>
<comment type="caution">
    <text evidence="3">The sequence shown here is derived from an EMBL/GenBank/DDBJ whole genome shotgun (WGS) entry which is preliminary data.</text>
</comment>
<gene>
    <name evidence="3" type="ORF">DT99_08295</name>
</gene>
<dbReference type="PANTHER" id="PTHR24321">
    <property type="entry name" value="DEHYDROGENASES, SHORT CHAIN"/>
    <property type="match status" value="1"/>
</dbReference>
<keyword evidence="2" id="KW-0560">Oxidoreductase</keyword>
<reference evidence="3" key="1">
    <citation type="submission" date="2014-04" db="EMBL/GenBank/DDBJ databases">
        <title>In planta biocontrol of soil-borne Fusarium wilt of banana through a plant endophytic bacterium, Burkholderia cenocepacia 869T2.</title>
        <authorList>
            <person name="Ho Y.-N."/>
            <person name="Chiang H.-M."/>
            <person name="Chao C.-P."/>
            <person name="Su C.-C."/>
            <person name="Hsu H.-F."/>
            <person name="Guo C.-T."/>
            <person name="Hsieh J.-L."/>
            <person name="Huang C.-C."/>
        </authorList>
    </citation>
    <scope>NUCLEOTIDE SEQUENCE [LARGE SCALE GENOMIC DNA]</scope>
    <source>
        <strain evidence="3">869T2</strain>
    </source>
</reference>
<dbReference type="PRINTS" id="PR00081">
    <property type="entry name" value="GDHRDH"/>
</dbReference>
<comment type="similarity">
    <text evidence="1">Belongs to the short-chain dehydrogenases/reductases (SDR) family.</text>
</comment>
<dbReference type="PANTHER" id="PTHR24321:SF8">
    <property type="entry name" value="ESTRADIOL 17-BETA-DEHYDROGENASE 8-RELATED"/>
    <property type="match status" value="1"/>
</dbReference>
<sequence>MEFARQGADVFLVDRSQNIVDELCAALRAQGVAVHGVAADPAEPAALAAAVEACAAWRPALHALVACHLDIDAVSIEASSNEAWRRSVDVNLLGPVFATKAFLPLLKQASEAAVVYISSFDGIFGNPKLPIISTAKGGIAPLTHVAGNEFARYGIRVNTVARGMTAAPEHDDNPRFAPMIAETPLGRPARPAEIASAARFLASADASYITGTVLVVDGGRTAITQGTRRMDASGASPMWSRT</sequence>
<dbReference type="GO" id="GO:0016491">
    <property type="term" value="F:oxidoreductase activity"/>
    <property type="evidence" value="ECO:0007669"/>
    <property type="project" value="UniProtKB-KW"/>
</dbReference>
<dbReference type="InterPro" id="IPR002347">
    <property type="entry name" value="SDR_fam"/>
</dbReference>
<evidence type="ECO:0000313" key="3">
    <source>
        <dbReference type="EMBL" id="KEA60077.1"/>
    </source>
</evidence>
<evidence type="ECO:0000256" key="2">
    <source>
        <dbReference type="ARBA" id="ARBA00023002"/>
    </source>
</evidence>
<protein>
    <submittedName>
        <fullName evidence="3">Uncharacterized protein</fullName>
    </submittedName>
</protein>
<name>A0A071MGT9_9BURK</name>